<dbReference type="GO" id="GO:0016020">
    <property type="term" value="C:membrane"/>
    <property type="evidence" value="ECO:0007669"/>
    <property type="project" value="InterPro"/>
</dbReference>
<dbReference type="AlphaFoldDB" id="A0A6I3SN99"/>
<feature type="domain" description="4Fe-4S ferredoxin-type" evidence="6">
    <location>
        <begin position="5"/>
        <end position="32"/>
    </location>
</feature>
<evidence type="ECO:0000256" key="3">
    <source>
        <dbReference type="ARBA" id="ARBA00022737"/>
    </source>
</evidence>
<dbReference type="PANTHER" id="PTHR32479:SF19">
    <property type="entry name" value="ANAEROBIC GLYCEROL-3-PHOSPHATE DEHYDROGENASE SUBUNIT C"/>
    <property type="match status" value="1"/>
</dbReference>
<proteinExistence type="predicted"/>
<dbReference type="InterPro" id="IPR017896">
    <property type="entry name" value="4Fe4S_Fe-S-bd"/>
</dbReference>
<keyword evidence="8" id="KW-1185">Reference proteome</keyword>
<gene>
    <name evidence="7" type="ORF">GJ688_14555</name>
</gene>
<dbReference type="InterPro" id="IPR004017">
    <property type="entry name" value="Cys_rich_dom"/>
</dbReference>
<evidence type="ECO:0000256" key="4">
    <source>
        <dbReference type="ARBA" id="ARBA00023004"/>
    </source>
</evidence>
<dbReference type="Proteomes" id="UP000430670">
    <property type="component" value="Unassembled WGS sequence"/>
</dbReference>
<dbReference type="GO" id="GO:0051539">
    <property type="term" value="F:4 iron, 4 sulfur cluster binding"/>
    <property type="evidence" value="ECO:0007669"/>
    <property type="project" value="UniProtKB-KW"/>
</dbReference>
<evidence type="ECO:0000313" key="7">
    <source>
        <dbReference type="EMBL" id="MTV50195.1"/>
    </source>
</evidence>
<dbReference type="GO" id="GO:0009061">
    <property type="term" value="P:anaerobic respiration"/>
    <property type="evidence" value="ECO:0007669"/>
    <property type="project" value="InterPro"/>
</dbReference>
<dbReference type="InterPro" id="IPR017900">
    <property type="entry name" value="4Fe4S_Fe_S_CS"/>
</dbReference>
<dbReference type="PROSITE" id="PS51379">
    <property type="entry name" value="4FE4S_FER_2"/>
    <property type="match status" value="2"/>
</dbReference>
<dbReference type="Pfam" id="PF02754">
    <property type="entry name" value="CCG"/>
    <property type="match status" value="2"/>
</dbReference>
<keyword evidence="3" id="KW-0677">Repeat</keyword>
<dbReference type="GO" id="GO:0046872">
    <property type="term" value="F:metal ion binding"/>
    <property type="evidence" value="ECO:0007669"/>
    <property type="project" value="UniProtKB-KW"/>
</dbReference>
<dbReference type="Pfam" id="PF13183">
    <property type="entry name" value="Fer4_8"/>
    <property type="match status" value="1"/>
</dbReference>
<dbReference type="SUPFAM" id="SSF46548">
    <property type="entry name" value="alpha-helical ferredoxin"/>
    <property type="match status" value="1"/>
</dbReference>
<dbReference type="InterPro" id="IPR017753">
    <property type="entry name" value="G3P_DH_GlpC_su"/>
</dbReference>
<evidence type="ECO:0000256" key="5">
    <source>
        <dbReference type="ARBA" id="ARBA00023014"/>
    </source>
</evidence>
<accession>A0A6I3SN99</accession>
<evidence type="ECO:0000256" key="2">
    <source>
        <dbReference type="ARBA" id="ARBA00022723"/>
    </source>
</evidence>
<keyword evidence="2" id="KW-0479">Metal-binding</keyword>
<name>A0A6I3SN99_HELMO</name>
<reference evidence="7 8" key="1">
    <citation type="submission" date="2019-11" db="EMBL/GenBank/DDBJ databases">
        <title>Whole-genome sequence of a the green, strictly anaerobic photosynthetic bacterium Heliobacillus mobilis DSM 6151.</title>
        <authorList>
            <person name="Kyndt J.A."/>
            <person name="Meyer T.E."/>
        </authorList>
    </citation>
    <scope>NUCLEOTIDE SEQUENCE [LARGE SCALE GENOMIC DNA]</scope>
    <source>
        <strain evidence="7 8">DSM 6151</strain>
    </source>
</reference>
<evidence type="ECO:0000259" key="6">
    <source>
        <dbReference type="PROSITE" id="PS51379"/>
    </source>
</evidence>
<dbReference type="NCBIfam" id="NF008369">
    <property type="entry name" value="PRK11168.1"/>
    <property type="match status" value="1"/>
</dbReference>
<dbReference type="PANTHER" id="PTHR32479">
    <property type="entry name" value="GLYCOLATE OXIDASE IRON-SULFUR SUBUNIT"/>
    <property type="match status" value="1"/>
</dbReference>
<dbReference type="EMBL" id="WNKU01000020">
    <property type="protein sequence ID" value="MTV50195.1"/>
    <property type="molecule type" value="Genomic_DNA"/>
</dbReference>
<dbReference type="NCBIfam" id="TIGR03379">
    <property type="entry name" value="glycerol3P_GlpC"/>
    <property type="match status" value="1"/>
</dbReference>
<dbReference type="OrthoDB" id="9794954at2"/>
<dbReference type="InterPro" id="IPR009051">
    <property type="entry name" value="Helical_ferredxn"/>
</dbReference>
<organism evidence="7 8">
    <name type="scientific">Heliobacterium mobile</name>
    <name type="common">Heliobacillus mobilis</name>
    <dbReference type="NCBI Taxonomy" id="28064"/>
    <lineage>
        <taxon>Bacteria</taxon>
        <taxon>Bacillati</taxon>
        <taxon>Bacillota</taxon>
        <taxon>Clostridia</taxon>
        <taxon>Eubacteriales</taxon>
        <taxon>Heliobacteriaceae</taxon>
        <taxon>Heliobacterium</taxon>
    </lineage>
</organism>
<dbReference type="PROSITE" id="PS00198">
    <property type="entry name" value="4FE4S_FER_1"/>
    <property type="match status" value="2"/>
</dbReference>
<feature type="domain" description="4Fe-4S ferredoxin-type" evidence="6">
    <location>
        <begin position="49"/>
        <end position="81"/>
    </location>
</feature>
<dbReference type="GO" id="GO:0009331">
    <property type="term" value="C:glycerol-3-phosphate dehydrogenase (FAD) complex"/>
    <property type="evidence" value="ECO:0007669"/>
    <property type="project" value="InterPro"/>
</dbReference>
<comment type="caution">
    <text evidence="7">The sequence shown here is derived from an EMBL/GenBank/DDBJ whole genome shotgun (WGS) entry which is preliminary data.</text>
</comment>
<evidence type="ECO:0000256" key="1">
    <source>
        <dbReference type="ARBA" id="ARBA00022485"/>
    </source>
</evidence>
<dbReference type="Gene3D" id="1.10.1060.10">
    <property type="entry name" value="Alpha-helical ferredoxin"/>
    <property type="match status" value="1"/>
</dbReference>
<protein>
    <submittedName>
        <fullName evidence="7">Anaerobic glycerol-3-phosphate dehydrogenase subunit C</fullName>
    </submittedName>
</protein>
<dbReference type="GO" id="GO:0016491">
    <property type="term" value="F:oxidoreductase activity"/>
    <property type="evidence" value="ECO:0007669"/>
    <property type="project" value="UniProtKB-ARBA"/>
</dbReference>
<dbReference type="RefSeq" id="WP_155477284.1">
    <property type="nucleotide sequence ID" value="NZ_WNKU01000020.1"/>
</dbReference>
<keyword evidence="5" id="KW-0411">Iron-sulfur</keyword>
<sequence length="406" mass="45098">MTQKHDKHLILDNCIKCSICVANCPVVKVTDKYAGPKQNGPDLERFRLDEPRAVHPSIEYCSNCKTCDVVCPSGVNVSAMNCKAKGEYVALHGAPIRDQVLGRVELICKAAQIAPWLVNWAANVKPFRAIGEATVGVAADMPFPRFASRTFLQQYKPKKINNPKGKVLYYPGCYVNYYTPQVGLALAEVFAHNGIEMVVDSFNCCGLPTVSNGLTEVAKGYARNNVAKLNSYIEKGYKIITTCPSCNLTLRQEYHELFDMDTERINNETFDAFEYLLMLHEAGKLDTRLKALPQRFGYHQPCHLRSVGFGIPSLEILRLIPQLEVHNLEAGCCGLSGSYGFKKEKYPISKEIGQNVVQSIQEAGVTQNITECGMCQLQINHLSGLPIHHPIQLLAEAYGLPSYLPK</sequence>
<keyword evidence="4" id="KW-0408">Iron</keyword>
<evidence type="ECO:0000313" key="8">
    <source>
        <dbReference type="Proteomes" id="UP000430670"/>
    </source>
</evidence>
<keyword evidence="1" id="KW-0004">4Fe-4S</keyword>